<evidence type="ECO:0000256" key="3">
    <source>
        <dbReference type="ARBA" id="ARBA00023054"/>
    </source>
</evidence>
<dbReference type="OrthoDB" id="2537025at2759"/>
<accession>A0A238F604</accession>
<keyword evidence="3" id="KW-0175">Coiled coil</keyword>
<dbReference type="AlphaFoldDB" id="A0A238F604"/>
<dbReference type="STRING" id="269621.A0A238F604"/>
<proteinExistence type="inferred from homology"/>
<dbReference type="GO" id="GO:0005737">
    <property type="term" value="C:cytoplasm"/>
    <property type="evidence" value="ECO:0007669"/>
    <property type="project" value="UniProtKB-ARBA"/>
</dbReference>
<dbReference type="Pfam" id="PF10186">
    <property type="entry name" value="ATG14"/>
    <property type="match status" value="1"/>
</dbReference>
<gene>
    <name evidence="5" type="ORF">BQ2448_2382</name>
</gene>
<dbReference type="Proteomes" id="UP000198372">
    <property type="component" value="Unassembled WGS sequence"/>
</dbReference>
<feature type="compositionally biased region" description="Acidic residues" evidence="4">
    <location>
        <begin position="520"/>
        <end position="534"/>
    </location>
</feature>
<feature type="region of interest" description="Disordered" evidence="4">
    <location>
        <begin position="491"/>
        <end position="534"/>
    </location>
</feature>
<sequence length="534" mass="58383">MSTATSTGSGWGATPSGSCAACHRGGSNRLFYCAQCVEQRLADHYSRRQHAQRLTHLSQARASALLDPPPASSAWPVSDERRQKADKWAVAVQAKQLALANENIAATLKHDRILLQQRRITLTKRRENLIKARRLLAQISPSHHTATLAQLVSTHQDLLARLEQVSAILTHEALVVFAFQSSATPSTIPSLPTPVLQGDPFQSTLASTTKTAMTPPLAIPPAPPRSPEAYTLANLPLPPLSVLPTLPIPYLNALLSHLVHLTRLIAIYYDLQLPFTPIPSLYGPGRPGIKACLSNGVVYAGVEAVNTARADETKASASGCWQLFLSSTTASPSSTAHILESDESTRCGSKYARPNNTTTRALETWTHLQDGSSRRTRSTTFTEVTVATSQKMRNLMVGIVALAFDWEWIARVRGKGIGEGVQGLDDWARLIKEATRVLGVRIRDGDKDACATNRTRRGQVELGFTFAQAVDYYWARQDASIGRISKTKNVGGGKHLTGTKTKERWNKVEREHGGERGEEEREAEGLGEEDWDLV</sequence>
<evidence type="ECO:0000313" key="6">
    <source>
        <dbReference type="Proteomes" id="UP000198372"/>
    </source>
</evidence>
<dbReference type="EMBL" id="FMSP01000004">
    <property type="protein sequence ID" value="SCV69362.1"/>
    <property type="molecule type" value="Genomic_DNA"/>
</dbReference>
<evidence type="ECO:0000256" key="4">
    <source>
        <dbReference type="SAM" id="MobiDB-lite"/>
    </source>
</evidence>
<dbReference type="GO" id="GO:0032991">
    <property type="term" value="C:protein-containing complex"/>
    <property type="evidence" value="ECO:0007669"/>
    <property type="project" value="UniProtKB-ARBA"/>
</dbReference>
<evidence type="ECO:0000256" key="1">
    <source>
        <dbReference type="ARBA" id="ARBA00009574"/>
    </source>
</evidence>
<comment type="similarity">
    <text evidence="1">Belongs to the ATG14 family.</text>
</comment>
<evidence type="ECO:0000313" key="5">
    <source>
        <dbReference type="EMBL" id="SCV69362.1"/>
    </source>
</evidence>
<evidence type="ECO:0000256" key="2">
    <source>
        <dbReference type="ARBA" id="ARBA00013807"/>
    </source>
</evidence>
<protein>
    <recommendedName>
        <fullName evidence="2">Autophagy-related protein 14</fullName>
    </recommendedName>
</protein>
<keyword evidence="6" id="KW-1185">Reference proteome</keyword>
<dbReference type="InterPro" id="IPR018791">
    <property type="entry name" value="UV_resistance/autophagy_Atg14"/>
</dbReference>
<reference evidence="6" key="1">
    <citation type="submission" date="2016-09" db="EMBL/GenBank/DDBJ databases">
        <authorList>
            <person name="Jeantristanb JTB J.-T."/>
            <person name="Ricardo R."/>
        </authorList>
    </citation>
    <scope>NUCLEOTIDE SEQUENCE [LARGE SCALE GENOMIC DNA]</scope>
</reference>
<name>A0A238F604_9BASI</name>
<feature type="compositionally biased region" description="Basic and acidic residues" evidence="4">
    <location>
        <begin position="500"/>
        <end position="519"/>
    </location>
</feature>
<organism evidence="5 6">
    <name type="scientific">Microbotryum intermedium</name>
    <dbReference type="NCBI Taxonomy" id="269621"/>
    <lineage>
        <taxon>Eukaryota</taxon>
        <taxon>Fungi</taxon>
        <taxon>Dikarya</taxon>
        <taxon>Basidiomycota</taxon>
        <taxon>Pucciniomycotina</taxon>
        <taxon>Microbotryomycetes</taxon>
        <taxon>Microbotryales</taxon>
        <taxon>Microbotryaceae</taxon>
        <taxon>Microbotryum</taxon>
    </lineage>
</organism>